<accession>A0A834HXU3</accession>
<protein>
    <submittedName>
        <fullName evidence="2">Uncharacterized protein</fullName>
    </submittedName>
</protein>
<keyword evidence="3" id="KW-1185">Reference proteome</keyword>
<evidence type="ECO:0000313" key="3">
    <source>
        <dbReference type="Proteomes" id="UP000625711"/>
    </source>
</evidence>
<feature type="region of interest" description="Disordered" evidence="1">
    <location>
        <begin position="28"/>
        <end position="75"/>
    </location>
</feature>
<reference evidence="2" key="1">
    <citation type="submission" date="2020-08" db="EMBL/GenBank/DDBJ databases">
        <title>Genome sequencing and assembly of the red palm weevil Rhynchophorus ferrugineus.</title>
        <authorList>
            <person name="Dias G.B."/>
            <person name="Bergman C.M."/>
            <person name="Manee M."/>
        </authorList>
    </citation>
    <scope>NUCLEOTIDE SEQUENCE</scope>
    <source>
        <strain evidence="2">AA-2017</strain>
        <tissue evidence="2">Whole larva</tissue>
    </source>
</reference>
<organism evidence="2 3">
    <name type="scientific">Rhynchophorus ferrugineus</name>
    <name type="common">Red palm weevil</name>
    <name type="synonym">Curculio ferrugineus</name>
    <dbReference type="NCBI Taxonomy" id="354439"/>
    <lineage>
        <taxon>Eukaryota</taxon>
        <taxon>Metazoa</taxon>
        <taxon>Ecdysozoa</taxon>
        <taxon>Arthropoda</taxon>
        <taxon>Hexapoda</taxon>
        <taxon>Insecta</taxon>
        <taxon>Pterygota</taxon>
        <taxon>Neoptera</taxon>
        <taxon>Endopterygota</taxon>
        <taxon>Coleoptera</taxon>
        <taxon>Polyphaga</taxon>
        <taxon>Cucujiformia</taxon>
        <taxon>Curculionidae</taxon>
        <taxon>Dryophthorinae</taxon>
        <taxon>Rhynchophorus</taxon>
    </lineage>
</organism>
<dbReference type="Proteomes" id="UP000625711">
    <property type="component" value="Unassembled WGS sequence"/>
</dbReference>
<dbReference type="AlphaFoldDB" id="A0A834HXU3"/>
<sequence length="75" mass="8155">MKGRVPPSFPATTPPARLSLALWRHNAAHKATPGTSPQSKLNFGDVANGPNRLSSRPDCFRTERDSVSVNEGRGW</sequence>
<evidence type="ECO:0000256" key="1">
    <source>
        <dbReference type="SAM" id="MobiDB-lite"/>
    </source>
</evidence>
<proteinExistence type="predicted"/>
<name>A0A834HXU3_RHYFE</name>
<dbReference type="EMBL" id="JAACXV010014237">
    <property type="protein sequence ID" value="KAF7269344.1"/>
    <property type="molecule type" value="Genomic_DNA"/>
</dbReference>
<gene>
    <name evidence="2" type="ORF">GWI33_017599</name>
</gene>
<comment type="caution">
    <text evidence="2">The sequence shown here is derived from an EMBL/GenBank/DDBJ whole genome shotgun (WGS) entry which is preliminary data.</text>
</comment>
<evidence type="ECO:0000313" key="2">
    <source>
        <dbReference type="EMBL" id="KAF7269344.1"/>
    </source>
</evidence>